<dbReference type="CDD" id="cd03250">
    <property type="entry name" value="ABCC_MRP_domain1"/>
    <property type="match status" value="1"/>
</dbReference>
<dbReference type="EMBL" id="BRYB01000661">
    <property type="protein sequence ID" value="GMI34856.1"/>
    <property type="molecule type" value="Genomic_DNA"/>
</dbReference>
<evidence type="ECO:0000256" key="3">
    <source>
        <dbReference type="ARBA" id="ARBA00022448"/>
    </source>
</evidence>
<dbReference type="Proteomes" id="UP001165060">
    <property type="component" value="Unassembled WGS sequence"/>
</dbReference>
<evidence type="ECO:0008006" key="15">
    <source>
        <dbReference type="Google" id="ProtNLM"/>
    </source>
</evidence>
<dbReference type="InterPro" id="IPR003593">
    <property type="entry name" value="AAA+_ATPase"/>
</dbReference>
<feature type="transmembrane region" description="Helical" evidence="10">
    <location>
        <begin position="108"/>
        <end position="133"/>
    </location>
</feature>
<comment type="similarity">
    <text evidence="2">Belongs to the ABC transporter superfamily. ABCC family. Conjugate transporter (TC 3.A.1.208) subfamily.</text>
</comment>
<feature type="transmembrane region" description="Helical" evidence="10">
    <location>
        <begin position="258"/>
        <end position="278"/>
    </location>
</feature>
<keyword evidence="8 10" id="KW-0472">Membrane</keyword>
<dbReference type="Gene3D" id="3.40.50.300">
    <property type="entry name" value="P-loop containing nucleotide triphosphate hydrolases"/>
    <property type="match status" value="2"/>
</dbReference>
<keyword evidence="5" id="KW-0547">Nucleotide-binding</keyword>
<comment type="caution">
    <text evidence="13">The sequence shown here is derived from an EMBL/GenBank/DDBJ whole genome shotgun (WGS) entry which is preliminary data.</text>
</comment>
<proteinExistence type="inferred from homology"/>
<keyword evidence="3" id="KW-0813">Transport</keyword>
<feature type="region of interest" description="Disordered" evidence="9">
    <location>
        <begin position="1"/>
        <end position="29"/>
    </location>
</feature>
<evidence type="ECO:0000256" key="10">
    <source>
        <dbReference type="SAM" id="Phobius"/>
    </source>
</evidence>
<evidence type="ECO:0000256" key="4">
    <source>
        <dbReference type="ARBA" id="ARBA00022692"/>
    </source>
</evidence>
<feature type="transmembrane region" description="Helical" evidence="10">
    <location>
        <begin position="1042"/>
        <end position="1062"/>
    </location>
</feature>
<dbReference type="CDD" id="cd18580">
    <property type="entry name" value="ABC_6TM_ABCC_D2"/>
    <property type="match status" value="1"/>
</dbReference>
<dbReference type="Pfam" id="PF00664">
    <property type="entry name" value="ABC_membrane"/>
    <property type="match status" value="2"/>
</dbReference>
<sequence>MPTTSSQGKKLADGSFDPNELSPTGLPRRRNPNPISRLFWLWLTDYVSLASSSGKISAADLPYVRTSSETARLNERFLANLYYTDKKTGERQQRSLRNALLLTFRKPLMVTACMSIVEIFSKMATPMLIAELLKWFEDEDDSSDGSGSTSRGAVIGVLLILSTFVGQGLVWCHSAMISFGMGMDVRTVCNSQVYRKAMKLSPSSRNETSTGELVTFMSTDSERLPQTFITIHNIWMAPTIITLGMFLLYQYIGPASLVGLAVLVVSIPLQGMIAFSTFKAQKGMAKHTDRRNNLINEALQGIKILKLYGWEESYQERIAKLRLEEMKECATYTYRSAMMIFMFIGIPLMLNLSVFSVHYSLGGDMGPTTIFTAISLVSIVRFPLVMLPMTIQAVVSASLALGRMDRFFRMEEMEMVREDVKSDENAIELSGVYSWGEKRAVEEAVKETVTETHKEGDAKYKAAATVDESEGTSIEMVNAVADTPAFKVDIPTATPLNIKKGELVAIVGTVGSGKSSLICACLGEMEVAPDCTDGHVGLRGDVGLAAQTPWIVNNTLRGNIIMGRPYDRARFDHAVATCALESDIDMLPAGIDTEIGEKGINLSGGQKARVALARAVYADPSIYLLDDPLSAVDAHVGKHLFEKAIKKEMNKEGRTVLFATNQLFVLDRVDRIVMMDCGKINQIGTYKELLSDSASPFAKLIEEYNANNEKGKKSKTDRMISRTSSSVGADDELEPEVDMIKEGKLIEKEGIETGGVDAKVFELYFVKAVGNWYVIGFLLFLSLFTQATQNIHDLFFSVWSEVYEEDQVIAAASGEEPDDYNFRKNFIIWASLGVFALCLALARAYAWAWQGISASLNLHDGLLENVLKCKMSFFDTTPMGRILNRFTQDFYKVDIELPRNVSNFVVCLMSVLGSFTMIGVVLPWFFIVMGPILWYYWRVQDKYRPLSRDLQRIESASRSPIFATFQEAVAGVVSVRAYGIGEELCLKSDAFIDEGNNAFFLMHSSNRWLQVRLDGLAAFTLFFVCFFIILGKKTDMIEVDSGTAGLLITFVQMVTGLMNWTVRMGCETEARITSVERIVEYSEIQEVEAAPIVDSYRPPANWPEKGDVSLQHLSMRYRDGLPLVLEDVNVEIPGGSKVGVAGRTGSGKSSLLVSLFRLAEPTSDSKIMIDGYDCCKGGLRDVRKAISIIPQDPVMFQGTVKTNIDPTDSHTEGAIMKAVREAELGEDAVSSIEDVVEDGGGNYSVGQRQLFCLARALLRESKVLVLDEATANVDVQTDEKLQKTLREKFKDCTVITIAHRLNTIADSDLILIMDAGKVAEFDSPAELQKDNKSMWSELLKSERGNK</sequence>
<evidence type="ECO:0000256" key="9">
    <source>
        <dbReference type="SAM" id="MobiDB-lite"/>
    </source>
</evidence>
<dbReference type="SUPFAM" id="SSF90123">
    <property type="entry name" value="ABC transporter transmembrane region"/>
    <property type="match status" value="2"/>
</dbReference>
<feature type="transmembrane region" description="Helical" evidence="10">
    <location>
        <begin position="233"/>
        <end position="252"/>
    </location>
</feature>
<dbReference type="PANTHER" id="PTHR24223">
    <property type="entry name" value="ATP-BINDING CASSETTE SUB-FAMILY C"/>
    <property type="match status" value="1"/>
</dbReference>
<evidence type="ECO:0000256" key="1">
    <source>
        <dbReference type="ARBA" id="ARBA00004141"/>
    </source>
</evidence>
<evidence type="ECO:0000256" key="8">
    <source>
        <dbReference type="ARBA" id="ARBA00023136"/>
    </source>
</evidence>
<feature type="transmembrane region" description="Helical" evidence="10">
    <location>
        <begin position="904"/>
        <end position="937"/>
    </location>
</feature>
<evidence type="ECO:0000256" key="5">
    <source>
        <dbReference type="ARBA" id="ARBA00022741"/>
    </source>
</evidence>
<dbReference type="PROSITE" id="PS50893">
    <property type="entry name" value="ABC_TRANSPORTER_2"/>
    <property type="match status" value="2"/>
</dbReference>
<gene>
    <name evidence="13" type="ORF">TeGR_g915</name>
</gene>
<protein>
    <recommendedName>
        <fullName evidence="15">P-loop containing nucleoside triphosphate hydrolase protein</fullName>
    </recommendedName>
</protein>
<feature type="domain" description="ABC transmembrane type-1" evidence="12">
    <location>
        <begin position="110"/>
        <end position="396"/>
    </location>
</feature>
<evidence type="ECO:0000259" key="12">
    <source>
        <dbReference type="PROSITE" id="PS50929"/>
    </source>
</evidence>
<name>A0ABQ6MXS9_9STRA</name>
<dbReference type="InterPro" id="IPR050173">
    <property type="entry name" value="ABC_transporter_C-like"/>
</dbReference>
<dbReference type="InterPro" id="IPR036640">
    <property type="entry name" value="ABC1_TM_sf"/>
</dbReference>
<dbReference type="InterPro" id="IPR044746">
    <property type="entry name" value="ABCC_6TM_D1"/>
</dbReference>
<feature type="transmembrane region" description="Helical" evidence="10">
    <location>
        <begin position="153"/>
        <end position="172"/>
    </location>
</feature>
<feature type="domain" description="ABC transporter" evidence="11">
    <location>
        <begin position="474"/>
        <end position="702"/>
    </location>
</feature>
<keyword evidence="14" id="KW-1185">Reference proteome</keyword>
<evidence type="ECO:0000259" key="11">
    <source>
        <dbReference type="PROSITE" id="PS50893"/>
    </source>
</evidence>
<dbReference type="CDD" id="cd18579">
    <property type="entry name" value="ABC_6TM_ABCC_D1"/>
    <property type="match status" value="1"/>
</dbReference>
<feature type="transmembrane region" description="Helical" evidence="10">
    <location>
        <begin position="826"/>
        <end position="846"/>
    </location>
</feature>
<dbReference type="Pfam" id="PF00005">
    <property type="entry name" value="ABC_tran"/>
    <property type="match status" value="2"/>
</dbReference>
<organism evidence="13 14">
    <name type="scientific">Tetraparma gracilis</name>
    <dbReference type="NCBI Taxonomy" id="2962635"/>
    <lineage>
        <taxon>Eukaryota</taxon>
        <taxon>Sar</taxon>
        <taxon>Stramenopiles</taxon>
        <taxon>Ochrophyta</taxon>
        <taxon>Bolidophyceae</taxon>
        <taxon>Parmales</taxon>
        <taxon>Triparmaceae</taxon>
        <taxon>Tetraparma</taxon>
    </lineage>
</organism>
<dbReference type="PROSITE" id="PS50929">
    <property type="entry name" value="ABC_TM1F"/>
    <property type="match status" value="2"/>
</dbReference>
<dbReference type="SUPFAM" id="SSF52540">
    <property type="entry name" value="P-loop containing nucleoside triphosphate hydrolases"/>
    <property type="match status" value="2"/>
</dbReference>
<dbReference type="InterPro" id="IPR011527">
    <property type="entry name" value="ABC1_TM_dom"/>
</dbReference>
<feature type="domain" description="ABC transporter" evidence="11">
    <location>
        <begin position="1108"/>
        <end position="1340"/>
    </location>
</feature>
<evidence type="ECO:0000313" key="13">
    <source>
        <dbReference type="EMBL" id="GMI34856.1"/>
    </source>
</evidence>
<feature type="transmembrane region" description="Helical" evidence="10">
    <location>
        <begin position="769"/>
        <end position="787"/>
    </location>
</feature>
<dbReference type="InterPro" id="IPR044726">
    <property type="entry name" value="ABCC_6TM_D2"/>
</dbReference>
<dbReference type="PROSITE" id="PS00211">
    <property type="entry name" value="ABC_TRANSPORTER_1"/>
    <property type="match status" value="2"/>
</dbReference>
<dbReference type="InterPro" id="IPR017871">
    <property type="entry name" value="ABC_transporter-like_CS"/>
</dbReference>
<evidence type="ECO:0000256" key="7">
    <source>
        <dbReference type="ARBA" id="ARBA00022989"/>
    </source>
</evidence>
<dbReference type="InterPro" id="IPR003439">
    <property type="entry name" value="ABC_transporter-like_ATP-bd"/>
</dbReference>
<feature type="domain" description="ABC transmembrane type-1" evidence="12">
    <location>
        <begin position="777"/>
        <end position="1070"/>
    </location>
</feature>
<comment type="subcellular location">
    <subcellularLocation>
        <location evidence="1">Membrane</location>
        <topology evidence="1">Multi-pass membrane protein</topology>
    </subcellularLocation>
</comment>
<dbReference type="Gene3D" id="1.20.1560.10">
    <property type="entry name" value="ABC transporter type 1, transmembrane domain"/>
    <property type="match status" value="2"/>
</dbReference>
<evidence type="ECO:0000313" key="14">
    <source>
        <dbReference type="Proteomes" id="UP001165060"/>
    </source>
</evidence>
<feature type="transmembrane region" description="Helical" evidence="10">
    <location>
        <begin position="332"/>
        <end position="350"/>
    </location>
</feature>
<evidence type="ECO:0000256" key="6">
    <source>
        <dbReference type="ARBA" id="ARBA00022840"/>
    </source>
</evidence>
<feature type="transmembrane region" description="Helical" evidence="10">
    <location>
        <begin position="370"/>
        <end position="401"/>
    </location>
</feature>
<reference evidence="13 14" key="1">
    <citation type="journal article" date="2023" name="Commun. Biol.">
        <title>Genome analysis of Parmales, the sister group of diatoms, reveals the evolutionary specialization of diatoms from phago-mixotrophs to photoautotrophs.</title>
        <authorList>
            <person name="Ban H."/>
            <person name="Sato S."/>
            <person name="Yoshikawa S."/>
            <person name="Yamada K."/>
            <person name="Nakamura Y."/>
            <person name="Ichinomiya M."/>
            <person name="Sato N."/>
            <person name="Blanc-Mathieu R."/>
            <person name="Endo H."/>
            <person name="Kuwata A."/>
            <person name="Ogata H."/>
        </authorList>
    </citation>
    <scope>NUCLEOTIDE SEQUENCE [LARGE SCALE GENOMIC DNA]</scope>
</reference>
<dbReference type="CDD" id="cd03244">
    <property type="entry name" value="ABCC_MRP_domain2"/>
    <property type="match status" value="1"/>
</dbReference>
<accession>A0ABQ6MXS9</accession>
<evidence type="ECO:0000256" key="2">
    <source>
        <dbReference type="ARBA" id="ARBA00009726"/>
    </source>
</evidence>
<dbReference type="SMART" id="SM00382">
    <property type="entry name" value="AAA"/>
    <property type="match status" value="2"/>
</dbReference>
<keyword evidence="6" id="KW-0067">ATP-binding</keyword>
<keyword evidence="4 10" id="KW-0812">Transmembrane</keyword>
<feature type="transmembrane region" description="Helical" evidence="10">
    <location>
        <begin position="1009"/>
        <end position="1030"/>
    </location>
</feature>
<dbReference type="InterPro" id="IPR027417">
    <property type="entry name" value="P-loop_NTPase"/>
</dbReference>
<keyword evidence="7 10" id="KW-1133">Transmembrane helix</keyword>
<dbReference type="PANTHER" id="PTHR24223:SF456">
    <property type="entry name" value="MULTIDRUG RESISTANCE-ASSOCIATED PROTEIN LETHAL(2)03659"/>
    <property type="match status" value="1"/>
</dbReference>